<name>A0A1I2NC67_9FIRM</name>
<dbReference type="EMBL" id="FOOX01000001">
    <property type="protein sequence ID" value="SFF98951.1"/>
    <property type="molecule type" value="Genomic_DNA"/>
</dbReference>
<dbReference type="GO" id="GO:0051213">
    <property type="term" value="F:dioxygenase activity"/>
    <property type="evidence" value="ECO:0007669"/>
    <property type="project" value="UniProtKB-KW"/>
</dbReference>
<protein>
    <submittedName>
        <fullName evidence="2">Catechol 2,3-dioxygenase</fullName>
    </submittedName>
</protein>
<dbReference type="Pfam" id="PF00903">
    <property type="entry name" value="Glyoxalase"/>
    <property type="match status" value="1"/>
</dbReference>
<evidence type="ECO:0000313" key="3">
    <source>
        <dbReference type="Proteomes" id="UP000199337"/>
    </source>
</evidence>
<dbReference type="RefSeq" id="WP_092468121.1">
    <property type="nucleotide sequence ID" value="NZ_FOOX01000001.1"/>
</dbReference>
<accession>A0A1I2NC67</accession>
<dbReference type="InterPro" id="IPR037523">
    <property type="entry name" value="VOC_core"/>
</dbReference>
<dbReference type="AlphaFoldDB" id="A0A1I2NC67"/>
<dbReference type="SUPFAM" id="SSF54593">
    <property type="entry name" value="Glyoxalase/Bleomycin resistance protein/Dihydroxybiphenyl dioxygenase"/>
    <property type="match status" value="1"/>
</dbReference>
<feature type="domain" description="VOC" evidence="1">
    <location>
        <begin position="4"/>
        <end position="148"/>
    </location>
</feature>
<dbReference type="STRING" id="341036.SAMN05660649_00367"/>
<sequence length="149" mass="16864">MKIKFAHTNIISCNWEKLAQFYINVFGCELVYPERNLQGEWIDKVTNLSNVHIRGIHLRLPGYADGPTLEIFTYNKQDENNGPPAINKPGFAHIAFLVDDVQYYFDKVIEHGGSALGALAEQEVADAGILTIAYMRDPEGNLVEILNWR</sequence>
<dbReference type="Proteomes" id="UP000199337">
    <property type="component" value="Unassembled WGS sequence"/>
</dbReference>
<proteinExistence type="predicted"/>
<dbReference type="InterPro" id="IPR004360">
    <property type="entry name" value="Glyas_Fos-R_dOase_dom"/>
</dbReference>
<evidence type="ECO:0000259" key="1">
    <source>
        <dbReference type="PROSITE" id="PS51819"/>
    </source>
</evidence>
<dbReference type="Gene3D" id="3.10.180.10">
    <property type="entry name" value="2,3-Dihydroxybiphenyl 1,2-Dioxygenase, domain 1"/>
    <property type="match status" value="1"/>
</dbReference>
<keyword evidence="3" id="KW-1185">Reference proteome</keyword>
<dbReference type="PROSITE" id="PS51819">
    <property type="entry name" value="VOC"/>
    <property type="match status" value="1"/>
</dbReference>
<keyword evidence="2" id="KW-0223">Dioxygenase</keyword>
<gene>
    <name evidence="2" type="ORF">SAMN05660649_00367</name>
</gene>
<reference evidence="3" key="1">
    <citation type="submission" date="2016-10" db="EMBL/GenBank/DDBJ databases">
        <authorList>
            <person name="Varghese N."/>
            <person name="Submissions S."/>
        </authorList>
    </citation>
    <scope>NUCLEOTIDE SEQUENCE [LARGE SCALE GENOMIC DNA]</scope>
    <source>
        <strain evidence="3">DSM 17038</strain>
    </source>
</reference>
<organism evidence="2 3">
    <name type="scientific">Desulfotruncus arcticus DSM 17038</name>
    <dbReference type="NCBI Taxonomy" id="1121424"/>
    <lineage>
        <taxon>Bacteria</taxon>
        <taxon>Bacillati</taxon>
        <taxon>Bacillota</taxon>
        <taxon>Clostridia</taxon>
        <taxon>Eubacteriales</taxon>
        <taxon>Desulfallaceae</taxon>
        <taxon>Desulfotruncus</taxon>
    </lineage>
</organism>
<dbReference type="OrthoDB" id="9788468at2"/>
<evidence type="ECO:0000313" key="2">
    <source>
        <dbReference type="EMBL" id="SFF98951.1"/>
    </source>
</evidence>
<keyword evidence="2" id="KW-0560">Oxidoreductase</keyword>
<dbReference type="InterPro" id="IPR029068">
    <property type="entry name" value="Glyas_Bleomycin-R_OHBP_Dase"/>
</dbReference>